<dbReference type="Proteomes" id="UP000236725">
    <property type="component" value="Unassembled WGS sequence"/>
</dbReference>
<dbReference type="InterPro" id="IPR011101">
    <property type="entry name" value="DUF5131"/>
</dbReference>
<dbReference type="RefSeq" id="WP_100738626.1">
    <property type="nucleotide sequence ID" value="NZ_FNVS01000007.1"/>
</dbReference>
<evidence type="ECO:0000313" key="1">
    <source>
        <dbReference type="EMBL" id="SEF81876.1"/>
    </source>
</evidence>
<dbReference type="AlphaFoldDB" id="A0A8G2BW46"/>
<comment type="caution">
    <text evidence="1">The sequence shown here is derived from an EMBL/GenBank/DDBJ whole genome shotgun (WGS) entry which is preliminary data.</text>
</comment>
<sequence>MATTSIEWTDKTWNPITGCTKISEGCKHCYANVMTNRLRGMNNPKYSQGFKVTLHPNDLLEPTKWRKPSMVFVCSMSDLFHKDIPFDFIDSVFNVIRDTPQHIYQILTKRAERMNLYFKERAIPSNAWVGVTVENKKTKYRMNYIRDLGAEVKFISCEPLLEDLGAMNLTGINWIIVGGESGVQARPMKEEWVLNIKEQAKTNHIPFFFKQWGTWGIDGIRRNKKANGKLLDGIIIQEMPVQNNKKLII</sequence>
<protein>
    <submittedName>
        <fullName evidence="1">Protein gp37</fullName>
    </submittedName>
</protein>
<keyword evidence="2" id="KW-1185">Reference proteome</keyword>
<organism evidence="1 2">
    <name type="scientific">Parabacteroides chinchillae</name>
    <dbReference type="NCBI Taxonomy" id="871327"/>
    <lineage>
        <taxon>Bacteria</taxon>
        <taxon>Pseudomonadati</taxon>
        <taxon>Bacteroidota</taxon>
        <taxon>Bacteroidia</taxon>
        <taxon>Bacteroidales</taxon>
        <taxon>Tannerellaceae</taxon>
        <taxon>Parabacteroides</taxon>
    </lineage>
</organism>
<dbReference type="EMBL" id="FNVS01000007">
    <property type="protein sequence ID" value="SEF81876.1"/>
    <property type="molecule type" value="Genomic_DNA"/>
</dbReference>
<gene>
    <name evidence="1" type="ORF">SAMN05444001_107155</name>
</gene>
<accession>A0A8G2BW46</accession>
<evidence type="ECO:0000313" key="2">
    <source>
        <dbReference type="Proteomes" id="UP000236725"/>
    </source>
</evidence>
<name>A0A8G2BW46_9BACT</name>
<proteinExistence type="predicted"/>
<reference evidence="1 2" key="1">
    <citation type="submission" date="2016-10" db="EMBL/GenBank/DDBJ databases">
        <authorList>
            <person name="Varghese N."/>
            <person name="Submissions S."/>
        </authorList>
    </citation>
    <scope>NUCLEOTIDE SEQUENCE [LARGE SCALE GENOMIC DNA]</scope>
    <source>
        <strain evidence="1 2">DSM 29073</strain>
    </source>
</reference>
<dbReference type="Pfam" id="PF07505">
    <property type="entry name" value="DUF5131"/>
    <property type="match status" value="1"/>
</dbReference>